<keyword evidence="5" id="KW-1133">Transmembrane helix</keyword>
<comment type="similarity">
    <text evidence="3">Belongs to the cytochrome c oxidase IV family.</text>
</comment>
<dbReference type="Gene3D" id="1.10.442.10">
    <property type="entry name" value="Cytochrome c oxidase subunit IV"/>
    <property type="match status" value="1"/>
</dbReference>
<accession>A0A3P6SPB6</accession>
<dbReference type="InterPro" id="IPR052275">
    <property type="entry name" value="Mt_Fe-S_assembly_factor"/>
</dbReference>
<evidence type="ECO:0000256" key="3">
    <source>
        <dbReference type="ARBA" id="ARBA00008135"/>
    </source>
</evidence>
<comment type="subcellular location">
    <subcellularLocation>
        <location evidence="1">Mitochondrion inner membrane</location>
        <topology evidence="1">Single-pass membrane protein</topology>
    </subcellularLocation>
</comment>
<dbReference type="OrthoDB" id="186013at2759"/>
<dbReference type="Pfam" id="PF01722">
    <property type="entry name" value="BolA"/>
    <property type="match status" value="1"/>
</dbReference>
<evidence type="ECO:0000256" key="4">
    <source>
        <dbReference type="ARBA" id="ARBA00023128"/>
    </source>
</evidence>
<dbReference type="GO" id="GO:0005759">
    <property type="term" value="C:mitochondrial matrix"/>
    <property type="evidence" value="ECO:0007669"/>
    <property type="project" value="TreeGrafter"/>
</dbReference>
<feature type="transmembrane region" description="Helical" evidence="5">
    <location>
        <begin position="196"/>
        <end position="216"/>
    </location>
</feature>
<dbReference type="SUPFAM" id="SSF81406">
    <property type="entry name" value="Mitochondrial cytochrome c oxidase subunit IV"/>
    <property type="match status" value="1"/>
</dbReference>
<keyword evidence="7" id="KW-1185">Reference proteome</keyword>
<evidence type="ECO:0000256" key="2">
    <source>
        <dbReference type="ARBA" id="ARBA00005578"/>
    </source>
</evidence>
<keyword evidence="5" id="KW-0472">Membrane</keyword>
<gene>
    <name evidence="6" type="ORF">DILT_LOCUS2197</name>
</gene>
<name>A0A3P6SPB6_DIBLA</name>
<evidence type="ECO:0000313" key="6">
    <source>
        <dbReference type="EMBL" id="VDK69870.1"/>
    </source>
</evidence>
<keyword evidence="5" id="KW-0812">Transmembrane</keyword>
<dbReference type="SUPFAM" id="SSF82657">
    <property type="entry name" value="BolA-like"/>
    <property type="match status" value="1"/>
</dbReference>
<dbReference type="AlphaFoldDB" id="A0A3P6SPB6"/>
<organism evidence="6 7">
    <name type="scientific">Dibothriocephalus latus</name>
    <name type="common">Fish tapeworm</name>
    <name type="synonym">Diphyllobothrium latum</name>
    <dbReference type="NCBI Taxonomy" id="60516"/>
    <lineage>
        <taxon>Eukaryota</taxon>
        <taxon>Metazoa</taxon>
        <taxon>Spiralia</taxon>
        <taxon>Lophotrochozoa</taxon>
        <taxon>Platyhelminthes</taxon>
        <taxon>Cestoda</taxon>
        <taxon>Eucestoda</taxon>
        <taxon>Diphyllobothriidea</taxon>
        <taxon>Diphyllobothriidae</taxon>
        <taxon>Dibothriocephalus</taxon>
    </lineage>
</organism>
<dbReference type="InterPro" id="IPR036639">
    <property type="entry name" value="Cyt_c_oxidase_su4_sf"/>
</dbReference>
<evidence type="ECO:0000313" key="7">
    <source>
        <dbReference type="Proteomes" id="UP000281553"/>
    </source>
</evidence>
<dbReference type="Gene3D" id="3.30.300.90">
    <property type="entry name" value="BolA-like"/>
    <property type="match status" value="1"/>
</dbReference>
<reference evidence="6 7" key="1">
    <citation type="submission" date="2018-11" db="EMBL/GenBank/DDBJ databases">
        <authorList>
            <consortium name="Pathogen Informatics"/>
        </authorList>
    </citation>
    <scope>NUCLEOTIDE SEQUENCE [LARGE SCALE GENOMIC DNA]</scope>
</reference>
<dbReference type="GO" id="GO:0005743">
    <property type="term" value="C:mitochondrial inner membrane"/>
    <property type="evidence" value="ECO:0007669"/>
    <property type="project" value="UniProtKB-SubCell"/>
</dbReference>
<dbReference type="GO" id="GO:0006123">
    <property type="term" value="P:mitochondrial electron transport, cytochrome c to oxygen"/>
    <property type="evidence" value="ECO:0007669"/>
    <property type="project" value="InterPro"/>
</dbReference>
<feature type="transmembrane region" description="Helical" evidence="5">
    <location>
        <begin position="80"/>
        <end position="105"/>
    </location>
</feature>
<dbReference type="PANTHER" id="PTHR46188">
    <property type="entry name" value="BOLA-LIKE PROTEIN 3"/>
    <property type="match status" value="1"/>
</dbReference>
<dbReference type="InterPro" id="IPR004203">
    <property type="entry name" value="Cyt_c_oxidase_su4_fam"/>
</dbReference>
<keyword evidence="4" id="KW-0496">Mitochondrion</keyword>
<dbReference type="Proteomes" id="UP000281553">
    <property type="component" value="Unassembled WGS sequence"/>
</dbReference>
<sequence>MVVPPEIQKYHPHIGNREIVGYGRNGTPQYLDDPHFPYPSIRFRPQTDELSIEEMKNLYRHSFRMTLEETKAPHPRWKLAIAWATFLMSGAMLYFCFIKSVGTFLDLGLPPNLPLVLNLPKCSYAEKDYKDALLYRRLYSRDGPIDGLFSRASFVLSLARRGLATKAEANLISILKVRFPKSEKILVEDVSGKSPAFWVCYYIWLGGCGAMFQIFIKSKEFAGMSVLAQHRAVKEALKEEIPICYHIFGEDLRSLHALPTAMLFQVGQLFLINHLGSLHVREALLFTHRDLCQSAFQSNLELVGELRFVLQDVGRSDVRLPRLLHLQFQFGVFFLKLLVHRSQSARKASSIKKDGNEEFNVYKNLFVRNAVLHIQIGDIEFGDLIAVLLLQELYLCLNFIPRLLSRLMHIESKQRKILIRCVLNFDTSTDANVFDSPYLYNFH</sequence>
<dbReference type="EMBL" id="UYRU01041792">
    <property type="protein sequence ID" value="VDK69870.1"/>
    <property type="molecule type" value="Genomic_DNA"/>
</dbReference>
<dbReference type="InterPro" id="IPR002634">
    <property type="entry name" value="BolA"/>
</dbReference>
<proteinExistence type="inferred from homology"/>
<evidence type="ECO:0000256" key="5">
    <source>
        <dbReference type="SAM" id="Phobius"/>
    </source>
</evidence>
<dbReference type="PANTHER" id="PTHR46188:SF1">
    <property type="entry name" value="BOLA-LIKE PROTEIN 3"/>
    <property type="match status" value="1"/>
</dbReference>
<dbReference type="Pfam" id="PF02936">
    <property type="entry name" value="COX4"/>
    <property type="match status" value="1"/>
</dbReference>
<comment type="similarity">
    <text evidence="2">Belongs to the BolA/IbaG family.</text>
</comment>
<evidence type="ECO:0000256" key="1">
    <source>
        <dbReference type="ARBA" id="ARBA00004434"/>
    </source>
</evidence>
<dbReference type="GO" id="GO:0045277">
    <property type="term" value="C:respiratory chain complex IV"/>
    <property type="evidence" value="ECO:0007669"/>
    <property type="project" value="InterPro"/>
</dbReference>
<dbReference type="InterPro" id="IPR036065">
    <property type="entry name" value="BolA-like_sf"/>
</dbReference>
<protein>
    <submittedName>
        <fullName evidence="6">Uncharacterized protein</fullName>
    </submittedName>
</protein>